<sequence>MQIQPIEDIIMIQPKGLMTIPKRIRKALNLEPKTIARVRMERGKMTVEPLRTLPYQVRSYTDEELKEFLALDKAEGEELRRKGIIT</sequence>
<evidence type="ECO:0000313" key="3">
    <source>
        <dbReference type="EMBL" id="OGG12453.1"/>
    </source>
</evidence>
<dbReference type="SUPFAM" id="SSF89447">
    <property type="entry name" value="AbrB/MazE/MraZ-like"/>
    <property type="match status" value="1"/>
</dbReference>
<dbReference type="InterPro" id="IPR037914">
    <property type="entry name" value="SpoVT-AbrB_sf"/>
</dbReference>
<organism evidence="3 4">
    <name type="scientific">Candidatus Gottesmanbacteria bacterium RIFCSPHIGHO2_01_FULL_46_14</name>
    <dbReference type="NCBI Taxonomy" id="1798380"/>
    <lineage>
        <taxon>Bacteria</taxon>
        <taxon>Candidatus Gottesmaniibacteriota</taxon>
    </lineage>
</organism>
<dbReference type="Gene3D" id="2.10.260.10">
    <property type="match status" value="1"/>
</dbReference>
<protein>
    <recommendedName>
        <fullName evidence="2">SpoVT-AbrB domain-containing protein</fullName>
    </recommendedName>
</protein>
<accession>A0A1F5ZJC7</accession>
<dbReference type="AlphaFoldDB" id="A0A1F5ZJC7"/>
<gene>
    <name evidence="3" type="ORF">A2875_01865</name>
</gene>
<dbReference type="EMBL" id="MFJJ01000062">
    <property type="protein sequence ID" value="OGG12453.1"/>
    <property type="molecule type" value="Genomic_DNA"/>
</dbReference>
<proteinExistence type="predicted"/>
<dbReference type="SMART" id="SM00966">
    <property type="entry name" value="SpoVT_AbrB"/>
    <property type="match status" value="1"/>
</dbReference>
<comment type="caution">
    <text evidence="3">The sequence shown here is derived from an EMBL/GenBank/DDBJ whole genome shotgun (WGS) entry which is preliminary data.</text>
</comment>
<dbReference type="GO" id="GO:0003677">
    <property type="term" value="F:DNA binding"/>
    <property type="evidence" value="ECO:0007669"/>
    <property type="project" value="UniProtKB-UniRule"/>
</dbReference>
<reference evidence="3 4" key="1">
    <citation type="journal article" date="2016" name="Nat. Commun.">
        <title>Thousands of microbial genomes shed light on interconnected biogeochemical processes in an aquifer system.</title>
        <authorList>
            <person name="Anantharaman K."/>
            <person name="Brown C.T."/>
            <person name="Hug L.A."/>
            <person name="Sharon I."/>
            <person name="Castelle C.J."/>
            <person name="Probst A.J."/>
            <person name="Thomas B.C."/>
            <person name="Singh A."/>
            <person name="Wilkins M.J."/>
            <person name="Karaoz U."/>
            <person name="Brodie E.L."/>
            <person name="Williams K.H."/>
            <person name="Hubbard S.S."/>
            <person name="Banfield J.F."/>
        </authorList>
    </citation>
    <scope>NUCLEOTIDE SEQUENCE [LARGE SCALE GENOMIC DNA]</scope>
</reference>
<dbReference type="PROSITE" id="PS51740">
    <property type="entry name" value="SPOVT_ABRB"/>
    <property type="match status" value="1"/>
</dbReference>
<keyword evidence="1" id="KW-0238">DNA-binding</keyword>
<feature type="domain" description="SpoVT-AbrB" evidence="2">
    <location>
        <begin position="7"/>
        <end position="52"/>
    </location>
</feature>
<name>A0A1F5ZJC7_9BACT</name>
<evidence type="ECO:0000259" key="2">
    <source>
        <dbReference type="PROSITE" id="PS51740"/>
    </source>
</evidence>
<evidence type="ECO:0000256" key="1">
    <source>
        <dbReference type="PROSITE-ProRule" id="PRU01076"/>
    </source>
</evidence>
<dbReference type="Proteomes" id="UP000177416">
    <property type="component" value="Unassembled WGS sequence"/>
</dbReference>
<evidence type="ECO:0000313" key="4">
    <source>
        <dbReference type="Proteomes" id="UP000177416"/>
    </source>
</evidence>
<dbReference type="InterPro" id="IPR007159">
    <property type="entry name" value="SpoVT-AbrB_dom"/>
</dbReference>